<comment type="similarity">
    <text evidence="1">Belongs to the bacterial solute-binding protein 1 family.</text>
</comment>
<dbReference type="Gene3D" id="3.40.190.10">
    <property type="entry name" value="Periplasmic binding protein-like II"/>
    <property type="match status" value="1"/>
</dbReference>
<evidence type="ECO:0000256" key="4">
    <source>
        <dbReference type="SAM" id="SignalP"/>
    </source>
</evidence>
<protein>
    <submittedName>
        <fullName evidence="5">Sugar ABC transporter substrate-binding protein</fullName>
    </submittedName>
</protein>
<gene>
    <name evidence="5" type="ORF">GCM10008938_18140</name>
</gene>
<feature type="chain" id="PRO_5045394056" evidence="4">
    <location>
        <begin position="23"/>
        <end position="438"/>
    </location>
</feature>
<dbReference type="PANTHER" id="PTHR30061">
    <property type="entry name" value="MALTOSE-BINDING PERIPLASMIC PROTEIN"/>
    <property type="match status" value="1"/>
</dbReference>
<keyword evidence="6" id="KW-1185">Reference proteome</keyword>
<evidence type="ECO:0000313" key="5">
    <source>
        <dbReference type="EMBL" id="GGJ32286.1"/>
    </source>
</evidence>
<organism evidence="5 6">
    <name type="scientific">Deinococcus roseus</name>
    <dbReference type="NCBI Taxonomy" id="392414"/>
    <lineage>
        <taxon>Bacteria</taxon>
        <taxon>Thermotogati</taxon>
        <taxon>Deinococcota</taxon>
        <taxon>Deinococci</taxon>
        <taxon>Deinococcales</taxon>
        <taxon>Deinococcaceae</taxon>
        <taxon>Deinococcus</taxon>
    </lineage>
</organism>
<dbReference type="Proteomes" id="UP000632222">
    <property type="component" value="Unassembled WGS sequence"/>
</dbReference>
<dbReference type="CDD" id="cd13585">
    <property type="entry name" value="PBP2_TMBP_like"/>
    <property type="match status" value="1"/>
</dbReference>
<dbReference type="InterPro" id="IPR006059">
    <property type="entry name" value="SBP"/>
</dbReference>
<keyword evidence="3 4" id="KW-0732">Signal</keyword>
<keyword evidence="2" id="KW-0813">Transport</keyword>
<dbReference type="SUPFAM" id="SSF53850">
    <property type="entry name" value="Periplasmic binding protein-like II"/>
    <property type="match status" value="1"/>
</dbReference>
<dbReference type="Pfam" id="PF01547">
    <property type="entry name" value="SBP_bac_1"/>
    <property type="match status" value="1"/>
</dbReference>
<name>A0ABQ2CY61_9DEIO</name>
<comment type="caution">
    <text evidence="5">The sequence shown here is derived from an EMBL/GenBank/DDBJ whole genome shotgun (WGS) entry which is preliminary data.</text>
</comment>
<evidence type="ECO:0000256" key="3">
    <source>
        <dbReference type="ARBA" id="ARBA00022729"/>
    </source>
</evidence>
<evidence type="ECO:0000256" key="2">
    <source>
        <dbReference type="ARBA" id="ARBA00022448"/>
    </source>
</evidence>
<evidence type="ECO:0000256" key="1">
    <source>
        <dbReference type="ARBA" id="ARBA00008520"/>
    </source>
</evidence>
<feature type="signal peptide" evidence="4">
    <location>
        <begin position="1"/>
        <end position="22"/>
    </location>
</feature>
<reference evidence="6" key="1">
    <citation type="journal article" date="2019" name="Int. J. Syst. Evol. Microbiol.">
        <title>The Global Catalogue of Microorganisms (GCM) 10K type strain sequencing project: providing services to taxonomists for standard genome sequencing and annotation.</title>
        <authorList>
            <consortium name="The Broad Institute Genomics Platform"/>
            <consortium name="The Broad Institute Genome Sequencing Center for Infectious Disease"/>
            <person name="Wu L."/>
            <person name="Ma J."/>
        </authorList>
    </citation>
    <scope>NUCLEOTIDE SEQUENCE [LARGE SCALE GENOMIC DNA]</scope>
    <source>
        <strain evidence="6">JCM 14370</strain>
    </source>
</reference>
<dbReference type="EMBL" id="BMOD01000005">
    <property type="protein sequence ID" value="GGJ32286.1"/>
    <property type="molecule type" value="Genomic_DNA"/>
</dbReference>
<accession>A0ABQ2CY61</accession>
<evidence type="ECO:0000313" key="6">
    <source>
        <dbReference type="Proteomes" id="UP000632222"/>
    </source>
</evidence>
<dbReference type="RefSeq" id="WP_189002366.1">
    <property type="nucleotide sequence ID" value="NZ_BMOD01000005.1"/>
</dbReference>
<dbReference type="PANTHER" id="PTHR30061:SF50">
    <property type="entry name" value="MALTOSE_MALTODEXTRIN-BINDING PERIPLASMIC PROTEIN"/>
    <property type="match status" value="1"/>
</dbReference>
<proteinExistence type="inferred from homology"/>
<sequence length="438" mass="48459">MKKFVTISSILALSATVSSASAATTVDYWLWDSSQLPAYQQCAKDFQKLNPDINIKISQKGWNDYWTGITTGFVAGTAPDVFTNHLSKYPEFALNGQIVDVSPWIKRDNVKTDIYLEGLYSLWGRDGKQYGLPKDWDTVAIIYNKDMLKKAGISEKTLSSLKWNPRDGGTFEKLIAQLSLDQNGNNGLSRSFDKTKVKQYGFVSPFDPNPYGQTGWSWLAASNGFKYNDGLYATKYYYDDPRLAETIQWLTDLSLKKGLLMPYKDSRGLGANSNFVAGKAALTTDGSWMIKWYIENAKFDVGFALLPVGPTGKRVSMFNGLADSIWVGSKHKEEAWKWVKYLGSDACESAVGKFGVVFPATKKGVSNALAAHKKNGADVSAFTKLTQTKGSTFLFPITDNASEINSIMTTALENVYLGKTDAASALRDANEKVNKLFK</sequence>